<feature type="region of interest" description="Disordered" evidence="1">
    <location>
        <begin position="28"/>
        <end position="72"/>
    </location>
</feature>
<dbReference type="InterPro" id="IPR013424">
    <property type="entry name" value="Ice-binding_C"/>
</dbReference>
<reference evidence="3 4" key="1">
    <citation type="submission" date="2017-03" db="EMBL/GenBank/DDBJ databases">
        <title>Complete genome sequence of Candidatus 'Thiodictyon syntrophicum' sp. nov. strain Cad16T, a photolithoautotroph purple sulfur bacterium isolated from an alpine meromictic lake.</title>
        <authorList>
            <person name="Luedin S.M."/>
            <person name="Pothier J.F."/>
            <person name="Danza F."/>
            <person name="Storelli N."/>
            <person name="Wittwer M."/>
            <person name="Tonolla M."/>
        </authorList>
    </citation>
    <scope>NUCLEOTIDE SEQUENCE [LARGE SCALE GENOMIC DNA]</scope>
    <source>
        <strain evidence="3 4">Cad16T</strain>
    </source>
</reference>
<dbReference type="Proteomes" id="UP000232638">
    <property type="component" value="Chromosome"/>
</dbReference>
<sequence>MGSPSRQVGGQGSALSLAQSTVGLGRVPRASVGHLGSPSCTRRRCRGGGAPLRSPGSTPGAAPTASRRSREGAPHVVAAFECKQIFTNRPTTGYCHQSGGYRRDSHPHLLKPIAMHRSTRLCLLLLALTLPGLAPAALITLSDNLSETNFSAGAFVSSTALAQGFSTTSSAFKITDVALPLYRGVTAVGDFLVSIFNNSGAGGTPGAKMADVATVLASSLGTSSALYDISNLSITLTPSTSYFLVLSGVGLTGGGVYWSFTNSTSGTGFPSAYSRTNDGGVSWSSNGMSFPQQMRIQADAAQVPEPATLALFAIGLAGLGARRAARRPR</sequence>
<evidence type="ECO:0000313" key="4">
    <source>
        <dbReference type="Proteomes" id="UP000232638"/>
    </source>
</evidence>
<dbReference type="NCBIfam" id="TIGR02595">
    <property type="entry name" value="PEP_CTERM"/>
    <property type="match status" value="1"/>
</dbReference>
<dbReference type="EMBL" id="CP020370">
    <property type="protein sequence ID" value="AUB84136.1"/>
    <property type="molecule type" value="Genomic_DNA"/>
</dbReference>
<keyword evidence="4" id="KW-1185">Reference proteome</keyword>
<dbReference type="AlphaFoldDB" id="A0A2K8UEX5"/>
<evidence type="ECO:0000313" key="3">
    <source>
        <dbReference type="EMBL" id="AUB84136.1"/>
    </source>
</evidence>
<gene>
    <name evidence="3" type="ORF">THSYN_26500</name>
</gene>
<dbReference type="KEGG" id="tsy:THSYN_26500"/>
<organism evidence="3 4">
    <name type="scientific">Candidatus Thiodictyon syntrophicum</name>
    <dbReference type="NCBI Taxonomy" id="1166950"/>
    <lineage>
        <taxon>Bacteria</taxon>
        <taxon>Pseudomonadati</taxon>
        <taxon>Pseudomonadota</taxon>
        <taxon>Gammaproteobacteria</taxon>
        <taxon>Chromatiales</taxon>
        <taxon>Chromatiaceae</taxon>
        <taxon>Thiodictyon</taxon>
    </lineage>
</organism>
<feature type="domain" description="Ice-binding protein C-terminal" evidence="2">
    <location>
        <begin position="302"/>
        <end position="323"/>
    </location>
</feature>
<name>A0A2K8UEX5_9GAMM</name>
<dbReference type="Pfam" id="PF07589">
    <property type="entry name" value="PEP-CTERM"/>
    <property type="match status" value="1"/>
</dbReference>
<evidence type="ECO:0000256" key="1">
    <source>
        <dbReference type="SAM" id="MobiDB-lite"/>
    </source>
</evidence>
<dbReference type="NCBIfam" id="NF041539">
    <property type="entry name" value="choice_anch_R"/>
    <property type="match status" value="1"/>
</dbReference>
<protein>
    <recommendedName>
        <fullName evidence="2">Ice-binding protein C-terminal domain-containing protein</fullName>
    </recommendedName>
</protein>
<accession>A0A2K8UEX5</accession>
<evidence type="ECO:0000259" key="2">
    <source>
        <dbReference type="Pfam" id="PF07589"/>
    </source>
</evidence>
<proteinExistence type="predicted"/>